<dbReference type="Gene3D" id="3.30.70.100">
    <property type="match status" value="1"/>
</dbReference>
<feature type="domain" description="ABM" evidence="1">
    <location>
        <begin position="5"/>
        <end position="78"/>
    </location>
</feature>
<dbReference type="InterPro" id="IPR011008">
    <property type="entry name" value="Dimeric_a/b-barrel"/>
</dbReference>
<dbReference type="PANTHER" id="PTHR40624:SF1">
    <property type="entry name" value="BIOSYNTHESIS MONOOXYGENASE, PUTATIVE (AFU_ORTHOLOGUE AFUA_1G12025)-RELATED"/>
    <property type="match status" value="1"/>
</dbReference>
<gene>
    <name evidence="2" type="ORF">B0J12DRAFT_697689</name>
</gene>
<reference evidence="2 3" key="1">
    <citation type="journal article" date="2021" name="Nat. Commun.">
        <title>Genetic determinants of endophytism in the Arabidopsis root mycobiome.</title>
        <authorList>
            <person name="Mesny F."/>
            <person name="Miyauchi S."/>
            <person name="Thiergart T."/>
            <person name="Pickel B."/>
            <person name="Atanasova L."/>
            <person name="Karlsson M."/>
            <person name="Huettel B."/>
            <person name="Barry K.W."/>
            <person name="Haridas S."/>
            <person name="Chen C."/>
            <person name="Bauer D."/>
            <person name="Andreopoulos W."/>
            <person name="Pangilinan J."/>
            <person name="LaButti K."/>
            <person name="Riley R."/>
            <person name="Lipzen A."/>
            <person name="Clum A."/>
            <person name="Drula E."/>
            <person name="Henrissat B."/>
            <person name="Kohler A."/>
            <person name="Grigoriev I.V."/>
            <person name="Martin F.M."/>
            <person name="Hacquard S."/>
        </authorList>
    </citation>
    <scope>NUCLEOTIDE SEQUENCE [LARGE SCALE GENOMIC DNA]</scope>
    <source>
        <strain evidence="2 3">MPI-SDFR-AT-0080</strain>
    </source>
</reference>
<dbReference type="Pfam" id="PF03992">
    <property type="entry name" value="ABM"/>
    <property type="match status" value="1"/>
</dbReference>
<dbReference type="InterPro" id="IPR007138">
    <property type="entry name" value="ABM_dom"/>
</dbReference>
<dbReference type="EMBL" id="JAGTJR010000008">
    <property type="protein sequence ID" value="KAH7055910.1"/>
    <property type="molecule type" value="Genomic_DNA"/>
</dbReference>
<keyword evidence="3" id="KW-1185">Reference proteome</keyword>
<sequence>MSELVVTAIITPKAGQPADKVEQLLSGHAAWVKDNEPGTLRYRLHKSLGSGSPVFTMIETYKDKAALDAHAQAPRFKEIGGQLANMVDMQIFVSQPVGGFEDKNDPSAKI</sequence>
<dbReference type="PANTHER" id="PTHR40624">
    <property type="entry name" value="BIOSYNTHESIS MONOOXYGENASE, PUTATIVE (AFU_ORTHOLOGUE AFUA_1G12025)-RELATED"/>
    <property type="match status" value="1"/>
</dbReference>
<dbReference type="SUPFAM" id="SSF54909">
    <property type="entry name" value="Dimeric alpha+beta barrel"/>
    <property type="match status" value="1"/>
</dbReference>
<evidence type="ECO:0000313" key="3">
    <source>
        <dbReference type="Proteomes" id="UP000774617"/>
    </source>
</evidence>
<name>A0ABQ8GHI3_9PEZI</name>
<organism evidence="2 3">
    <name type="scientific">Macrophomina phaseolina</name>
    <dbReference type="NCBI Taxonomy" id="35725"/>
    <lineage>
        <taxon>Eukaryota</taxon>
        <taxon>Fungi</taxon>
        <taxon>Dikarya</taxon>
        <taxon>Ascomycota</taxon>
        <taxon>Pezizomycotina</taxon>
        <taxon>Dothideomycetes</taxon>
        <taxon>Dothideomycetes incertae sedis</taxon>
        <taxon>Botryosphaeriales</taxon>
        <taxon>Botryosphaeriaceae</taxon>
        <taxon>Macrophomina</taxon>
    </lineage>
</organism>
<protein>
    <recommendedName>
        <fullName evidence="1">ABM domain-containing protein</fullName>
    </recommendedName>
</protein>
<evidence type="ECO:0000313" key="2">
    <source>
        <dbReference type="EMBL" id="KAH7055910.1"/>
    </source>
</evidence>
<accession>A0ABQ8GHI3</accession>
<proteinExistence type="predicted"/>
<dbReference type="Proteomes" id="UP000774617">
    <property type="component" value="Unassembled WGS sequence"/>
</dbReference>
<comment type="caution">
    <text evidence="2">The sequence shown here is derived from an EMBL/GenBank/DDBJ whole genome shotgun (WGS) entry which is preliminary data.</text>
</comment>
<evidence type="ECO:0000259" key="1">
    <source>
        <dbReference type="Pfam" id="PF03992"/>
    </source>
</evidence>